<proteinExistence type="predicted"/>
<dbReference type="EMBL" id="LHZZ01000346">
    <property type="protein sequence ID" value="KXV79258.1"/>
    <property type="molecule type" value="Genomic_DNA"/>
</dbReference>
<evidence type="ECO:0000313" key="1">
    <source>
        <dbReference type="EMBL" id="KXV79258.1"/>
    </source>
</evidence>
<protein>
    <submittedName>
        <fullName evidence="1">Uncharacterized protein</fullName>
    </submittedName>
</protein>
<dbReference type="AlphaFoldDB" id="A0A149VGF5"/>
<accession>A0A149VGF5</accession>
<comment type="caution">
    <text evidence="1">The sequence shown here is derived from an EMBL/GenBank/DDBJ whole genome shotgun (WGS) entry which is preliminary data.</text>
</comment>
<evidence type="ECO:0000313" key="2">
    <source>
        <dbReference type="Proteomes" id="UP000075538"/>
    </source>
</evidence>
<organism evidence="1 2">
    <name type="scientific">Acetobacter malorum</name>
    <dbReference type="NCBI Taxonomy" id="178901"/>
    <lineage>
        <taxon>Bacteria</taxon>
        <taxon>Pseudomonadati</taxon>
        <taxon>Pseudomonadota</taxon>
        <taxon>Alphaproteobacteria</taxon>
        <taxon>Acetobacterales</taxon>
        <taxon>Acetobacteraceae</taxon>
        <taxon>Acetobacter</taxon>
    </lineage>
</organism>
<name>A0A149VGF5_9PROT</name>
<reference evidence="1 2" key="1">
    <citation type="submission" date="2015-06" db="EMBL/GenBank/DDBJ databases">
        <title>Improved classification and identification of acetic acid bacteria using matrix-assisted laser desorption/ionization time-of-flight mass spectrometry; Gluconobacter nephelii and Gluconobacter uchimurae are later heterotypic synonyms of Gluconobacter japonicus and Gluconobacter oxydans, respectively.</title>
        <authorList>
            <person name="Li L."/>
            <person name="Cleenwerck I."/>
            <person name="De Vuyst L."/>
            <person name="Vandamme P."/>
        </authorList>
    </citation>
    <scope>NUCLEOTIDE SEQUENCE [LARGE SCALE GENOMIC DNA]</scope>
    <source>
        <strain evidence="1 2">LMG 1604</strain>
    </source>
</reference>
<sequence>MLFPDSSGGFITVENFQNCASPPWVVDFASLVMMILSEHDVIDLPMRGHQSALQKARPDLPEGLVQIAGVCVI</sequence>
<dbReference type="Proteomes" id="UP000075538">
    <property type="component" value="Unassembled WGS sequence"/>
</dbReference>
<gene>
    <name evidence="1" type="ORF">AD953_02875</name>
</gene>